<keyword evidence="3 5" id="KW-0472">Membrane</keyword>
<dbReference type="InterPro" id="IPR005311">
    <property type="entry name" value="PBP_dimer"/>
</dbReference>
<dbReference type="RefSeq" id="WP_183683217.1">
    <property type="nucleotide sequence ID" value="NZ_JACHHH010000003.1"/>
</dbReference>
<feature type="compositionally biased region" description="Acidic residues" evidence="4">
    <location>
        <begin position="739"/>
        <end position="749"/>
    </location>
</feature>
<dbReference type="AlphaFoldDB" id="A0A7W9SF13"/>
<feature type="domain" description="Penicillin-binding protein dimerisation" evidence="7">
    <location>
        <begin position="74"/>
        <end position="246"/>
    </location>
</feature>
<keyword evidence="5" id="KW-1133">Transmembrane helix</keyword>
<reference evidence="8 9" key="1">
    <citation type="submission" date="2020-08" db="EMBL/GenBank/DDBJ databases">
        <title>Genomic Encyclopedia of Type Strains, Phase IV (KMG-IV): sequencing the most valuable type-strain genomes for metagenomic binning, comparative biology and taxonomic classification.</title>
        <authorList>
            <person name="Goeker M."/>
        </authorList>
    </citation>
    <scope>NUCLEOTIDE SEQUENCE [LARGE SCALE GENOMIC DNA]</scope>
    <source>
        <strain evidence="8 9">DSM 17245</strain>
    </source>
</reference>
<evidence type="ECO:0000256" key="1">
    <source>
        <dbReference type="ARBA" id="ARBA00004370"/>
    </source>
</evidence>
<dbReference type="Gene3D" id="3.90.1310.10">
    <property type="entry name" value="Penicillin-binding protein 2a (Domain 2)"/>
    <property type="match status" value="1"/>
</dbReference>
<organism evidence="8 9">
    <name type="scientific">Oribacterium sinus</name>
    <dbReference type="NCBI Taxonomy" id="237576"/>
    <lineage>
        <taxon>Bacteria</taxon>
        <taxon>Bacillati</taxon>
        <taxon>Bacillota</taxon>
        <taxon>Clostridia</taxon>
        <taxon>Lachnospirales</taxon>
        <taxon>Lachnospiraceae</taxon>
        <taxon>Oribacterium</taxon>
    </lineage>
</organism>
<sequence length="764" mass="85451">MKTSPNPEAEQRRRRQTKILPFYMQEKLIIGFCFFLILFLLLTFALFQIVRNNNEAFNRKVLRQRQTQYGSKVLPAKRGDIMDRNGTILATSQKVYNLIVDARTMTSYQDKRYEEASLKAVEEFFKEDAGELRAYIAKQDALPDGKKSAYYKYKKRMSYEERTAFLDYIDEQNKQYKKDGKKDRIKGLDFEEEYRRYYPYKNLACNIIGFTTDDGESGQAGVEQFYNKSLIGTNGRTYGYLDSDTKLQSVIREATDGNSLVTTINYNIQRTVEKYLQEWQTEDVGSKVASAIVMDPKTGEILAMASTKQYDLNEPRKLNDAEYPESLLLELGKKEAQIVYKREHENKSISLEEVGQYFTQEELLSYGRQAAWNEVWRNPVISDTYEPGSTVKPFTVAGALEESVIKPKTTFTCDGKVTLSDGVHTWNIRCIKRDGHGTLDAEQALMQSCNVYMMNTAFAEGAETFVKYQHVFGFGDKTTVDLPGEADTASLVYTADTLGKTSLATNSFGQNFNVTMIQMASAFSSVINGGSYYKPHVVKQILNANGTVIKDVQPELMRVTVSEDTSAFLREALFQTVEGGTGKPAQIQGYHVGGKTGTAQKLPRSAKNYLVSFCGFAPVEDPQLLVYVVVDTPNLEGEAQASASFATKIEQKIMNDALQFLNIQPQGETDPNASLNKDLQSEEGILGENQSREEDENAESGKKEGASEKSGNNSSAKKESSASDAQEGKVVKRSVDTDEKAEDEGEVPDELPSTAESAESTSGR</sequence>
<evidence type="ECO:0000313" key="9">
    <source>
        <dbReference type="Proteomes" id="UP000522163"/>
    </source>
</evidence>
<dbReference type="InterPro" id="IPR001460">
    <property type="entry name" value="PCN-bd_Tpept"/>
</dbReference>
<comment type="similarity">
    <text evidence="2">Belongs to the transpeptidase family.</text>
</comment>
<dbReference type="PANTHER" id="PTHR30627:SF1">
    <property type="entry name" value="PEPTIDOGLYCAN D,D-TRANSPEPTIDASE FTSI"/>
    <property type="match status" value="1"/>
</dbReference>
<dbReference type="GO" id="GO:0071555">
    <property type="term" value="P:cell wall organization"/>
    <property type="evidence" value="ECO:0007669"/>
    <property type="project" value="TreeGrafter"/>
</dbReference>
<accession>A0A7W9SF13</accession>
<dbReference type="PANTHER" id="PTHR30627">
    <property type="entry name" value="PEPTIDOGLYCAN D,D-TRANSPEPTIDASE"/>
    <property type="match status" value="1"/>
</dbReference>
<feature type="transmembrane region" description="Helical" evidence="5">
    <location>
        <begin position="28"/>
        <end position="50"/>
    </location>
</feature>
<feature type="domain" description="Penicillin-binding protein transpeptidase" evidence="6">
    <location>
        <begin position="290"/>
        <end position="648"/>
    </location>
</feature>
<evidence type="ECO:0000313" key="8">
    <source>
        <dbReference type="EMBL" id="MBB6040812.1"/>
    </source>
</evidence>
<evidence type="ECO:0000256" key="5">
    <source>
        <dbReference type="SAM" id="Phobius"/>
    </source>
</evidence>
<dbReference type="Gene3D" id="3.40.710.10">
    <property type="entry name" value="DD-peptidase/beta-lactamase superfamily"/>
    <property type="match status" value="1"/>
</dbReference>
<gene>
    <name evidence="8" type="ORF">HNQ46_000775</name>
</gene>
<evidence type="ECO:0000259" key="6">
    <source>
        <dbReference type="Pfam" id="PF00905"/>
    </source>
</evidence>
<dbReference type="Pfam" id="PF03717">
    <property type="entry name" value="PBP_dimer"/>
    <property type="match status" value="1"/>
</dbReference>
<dbReference type="EMBL" id="JACHHH010000003">
    <property type="protein sequence ID" value="MBB6040812.1"/>
    <property type="molecule type" value="Genomic_DNA"/>
</dbReference>
<dbReference type="InterPro" id="IPR050515">
    <property type="entry name" value="Beta-lactam/transpept"/>
</dbReference>
<feature type="compositionally biased region" description="Polar residues" evidence="4">
    <location>
        <begin position="754"/>
        <end position="764"/>
    </location>
</feature>
<dbReference type="InterPro" id="IPR012338">
    <property type="entry name" value="Beta-lactam/transpept-like"/>
</dbReference>
<dbReference type="SUPFAM" id="SSF56519">
    <property type="entry name" value="Penicillin binding protein dimerisation domain"/>
    <property type="match status" value="1"/>
</dbReference>
<proteinExistence type="inferred from homology"/>
<name>A0A7W9SF13_9FIRM</name>
<feature type="region of interest" description="Disordered" evidence="4">
    <location>
        <begin position="684"/>
        <end position="764"/>
    </location>
</feature>
<evidence type="ECO:0000256" key="2">
    <source>
        <dbReference type="ARBA" id="ARBA00007171"/>
    </source>
</evidence>
<evidence type="ECO:0000256" key="3">
    <source>
        <dbReference type="ARBA" id="ARBA00023136"/>
    </source>
</evidence>
<evidence type="ECO:0000256" key="4">
    <source>
        <dbReference type="SAM" id="MobiDB-lite"/>
    </source>
</evidence>
<dbReference type="SUPFAM" id="SSF56601">
    <property type="entry name" value="beta-lactamase/transpeptidase-like"/>
    <property type="match status" value="1"/>
</dbReference>
<dbReference type="Pfam" id="PF00905">
    <property type="entry name" value="Transpeptidase"/>
    <property type="match status" value="1"/>
</dbReference>
<evidence type="ECO:0000259" key="7">
    <source>
        <dbReference type="Pfam" id="PF03717"/>
    </source>
</evidence>
<dbReference type="GO" id="GO:0008658">
    <property type="term" value="F:penicillin binding"/>
    <property type="evidence" value="ECO:0007669"/>
    <property type="project" value="InterPro"/>
</dbReference>
<protein>
    <submittedName>
        <fullName evidence="8">Stage V sporulation protein D (Sporulation-specific penicillin-binding protein)</fullName>
    </submittedName>
</protein>
<dbReference type="Proteomes" id="UP000522163">
    <property type="component" value="Unassembled WGS sequence"/>
</dbReference>
<feature type="compositionally biased region" description="Basic and acidic residues" evidence="4">
    <location>
        <begin position="716"/>
        <end position="738"/>
    </location>
</feature>
<keyword evidence="5" id="KW-0812">Transmembrane</keyword>
<dbReference type="GO" id="GO:0005886">
    <property type="term" value="C:plasma membrane"/>
    <property type="evidence" value="ECO:0007669"/>
    <property type="project" value="TreeGrafter"/>
</dbReference>
<comment type="caution">
    <text evidence="8">The sequence shown here is derived from an EMBL/GenBank/DDBJ whole genome shotgun (WGS) entry which is preliminary data.</text>
</comment>
<dbReference type="InterPro" id="IPR036138">
    <property type="entry name" value="PBP_dimer_sf"/>
</dbReference>
<comment type="subcellular location">
    <subcellularLocation>
        <location evidence="1">Membrane</location>
    </subcellularLocation>
</comment>
<dbReference type="GeneID" id="85014336"/>